<name>A0ABP7Y637_9ACTN</name>
<organism evidence="2 3">
    <name type="scientific">Actinomadura keratinilytica</name>
    <dbReference type="NCBI Taxonomy" id="547461"/>
    <lineage>
        <taxon>Bacteria</taxon>
        <taxon>Bacillati</taxon>
        <taxon>Actinomycetota</taxon>
        <taxon>Actinomycetes</taxon>
        <taxon>Streptosporangiales</taxon>
        <taxon>Thermomonosporaceae</taxon>
        <taxon>Actinomadura</taxon>
    </lineage>
</organism>
<dbReference type="EMBL" id="BAABDO010000008">
    <property type="protein sequence ID" value="GAA4131107.1"/>
    <property type="molecule type" value="Genomic_DNA"/>
</dbReference>
<feature type="region of interest" description="Disordered" evidence="1">
    <location>
        <begin position="175"/>
        <end position="199"/>
    </location>
</feature>
<gene>
    <name evidence="2" type="ORF">GCM10022416_09510</name>
</gene>
<dbReference type="PROSITE" id="PS51257">
    <property type="entry name" value="PROKAR_LIPOPROTEIN"/>
    <property type="match status" value="1"/>
</dbReference>
<keyword evidence="2" id="KW-0449">Lipoprotein</keyword>
<dbReference type="Pfam" id="PF03640">
    <property type="entry name" value="Lipoprotein_15"/>
    <property type="match status" value="4"/>
</dbReference>
<proteinExistence type="predicted"/>
<dbReference type="NCBIfam" id="NF040526">
    <property type="entry name" value="SCO0930_lipo"/>
    <property type="match status" value="1"/>
</dbReference>
<evidence type="ECO:0000313" key="2">
    <source>
        <dbReference type="EMBL" id="GAA4131107.1"/>
    </source>
</evidence>
<keyword evidence="3" id="KW-1185">Reference proteome</keyword>
<dbReference type="InterPro" id="IPR047910">
    <property type="entry name" value="SCO0930-like"/>
</dbReference>
<evidence type="ECO:0000256" key="1">
    <source>
        <dbReference type="SAM" id="MobiDB-lite"/>
    </source>
</evidence>
<dbReference type="PANTHER" id="PTHR39335">
    <property type="entry name" value="BLL4220 PROTEIN"/>
    <property type="match status" value="1"/>
</dbReference>
<comment type="caution">
    <text evidence="2">The sequence shown here is derived from an EMBL/GenBank/DDBJ whole genome shotgun (WGS) entry which is preliminary data.</text>
</comment>
<protein>
    <submittedName>
        <fullName evidence="2">SCO0930 family lipoprotein</fullName>
    </submittedName>
</protein>
<dbReference type="RefSeq" id="WP_345017757.1">
    <property type="nucleotide sequence ID" value="NZ_BAABDO010000008.1"/>
</dbReference>
<feature type="region of interest" description="Disordered" evidence="1">
    <location>
        <begin position="31"/>
        <end position="59"/>
    </location>
</feature>
<reference evidence="3" key="1">
    <citation type="journal article" date="2019" name="Int. J. Syst. Evol. Microbiol.">
        <title>The Global Catalogue of Microorganisms (GCM) 10K type strain sequencing project: providing services to taxonomists for standard genome sequencing and annotation.</title>
        <authorList>
            <consortium name="The Broad Institute Genomics Platform"/>
            <consortium name="The Broad Institute Genome Sequencing Center for Infectious Disease"/>
            <person name="Wu L."/>
            <person name="Ma J."/>
        </authorList>
    </citation>
    <scope>NUCLEOTIDE SEQUENCE [LARGE SCALE GENOMIC DNA]</scope>
    <source>
        <strain evidence="3">JCM 17316</strain>
    </source>
</reference>
<dbReference type="Proteomes" id="UP001500266">
    <property type="component" value="Unassembled WGS sequence"/>
</dbReference>
<feature type="compositionally biased region" description="Low complexity" evidence="1">
    <location>
        <begin position="39"/>
        <end position="59"/>
    </location>
</feature>
<sequence>MHIPRWATPAAAVAASGVLLLTGCGKVPPGQQANAGVGPTQAAPDPAQQDPSASPSPTAAAPVLQAASVNRLGKIVTDGDGRTLYRFDKDTARPPASTCLDSCAKTWPPVRATQDAVQVEGVDQRLVGKVKRPDGTWQVTLGGWPLYRYANDDSPGEVKGQGVGGAWFAVAPDGAKAAGGRQAQRQDDGGDDADDGDRDRWAGWTVVKVRQDPQLGRIVTDGDGRVMYRFDKDRARTTTCFGQCRRTWPVVKFTNWKKLKVEGVDRKLIGFIERKDDGSCQLTINGRPMYYYAGDEQPGDTKGQGLQNAWWVVSPQGTKITNAPG</sequence>
<accession>A0ABP7Y637</accession>
<evidence type="ECO:0000313" key="3">
    <source>
        <dbReference type="Proteomes" id="UP001500266"/>
    </source>
</evidence>
<dbReference type="PANTHER" id="PTHR39335:SF1">
    <property type="entry name" value="BLL4220 PROTEIN"/>
    <property type="match status" value="1"/>
</dbReference>
<dbReference type="InterPro" id="IPR005297">
    <property type="entry name" value="Lipoprotein_repeat"/>
</dbReference>